<evidence type="ECO:0000256" key="4">
    <source>
        <dbReference type="ARBA" id="ARBA00022475"/>
    </source>
</evidence>
<evidence type="ECO:0000256" key="7">
    <source>
        <dbReference type="ARBA" id="ARBA00022927"/>
    </source>
</evidence>
<keyword evidence="6" id="KW-0812">Transmembrane</keyword>
<comment type="subcellular location">
    <subcellularLocation>
        <location evidence="1">Cell inner membrane</location>
        <topology evidence="1">Single-pass membrane protein</topology>
        <orientation evidence="1">Periplasmic side</orientation>
    </subcellularLocation>
</comment>
<dbReference type="AlphaFoldDB" id="A0A443LBD3"/>
<dbReference type="Proteomes" id="UP000286594">
    <property type="component" value="Unassembled WGS sequence"/>
</dbReference>
<gene>
    <name evidence="12" type="ORF">EOW65_13750</name>
</gene>
<keyword evidence="9" id="KW-0472">Membrane</keyword>
<evidence type="ECO:0000259" key="11">
    <source>
        <dbReference type="PROSITE" id="PS52015"/>
    </source>
</evidence>
<feature type="domain" description="TonB C-terminal" evidence="11">
    <location>
        <begin position="173"/>
        <end position="261"/>
    </location>
</feature>
<evidence type="ECO:0000256" key="9">
    <source>
        <dbReference type="ARBA" id="ARBA00023136"/>
    </source>
</evidence>
<evidence type="ECO:0000256" key="8">
    <source>
        <dbReference type="ARBA" id="ARBA00022989"/>
    </source>
</evidence>
<evidence type="ECO:0000313" key="13">
    <source>
        <dbReference type="Proteomes" id="UP000286594"/>
    </source>
</evidence>
<dbReference type="NCBIfam" id="TIGR01352">
    <property type="entry name" value="tonB_Cterm"/>
    <property type="match status" value="1"/>
</dbReference>
<evidence type="ECO:0000256" key="3">
    <source>
        <dbReference type="ARBA" id="ARBA00022448"/>
    </source>
</evidence>
<comment type="caution">
    <text evidence="12">The sequence shown here is derived from an EMBL/GenBank/DDBJ whole genome shotgun (WGS) entry which is preliminary data.</text>
</comment>
<dbReference type="PANTHER" id="PTHR33446">
    <property type="entry name" value="PROTEIN TONB-RELATED"/>
    <property type="match status" value="1"/>
</dbReference>
<evidence type="ECO:0000256" key="2">
    <source>
        <dbReference type="ARBA" id="ARBA00006555"/>
    </source>
</evidence>
<keyword evidence="4" id="KW-1003">Cell membrane</keyword>
<dbReference type="InterPro" id="IPR006260">
    <property type="entry name" value="TonB/TolA_C"/>
</dbReference>
<keyword evidence="3" id="KW-0813">Transport</keyword>
<dbReference type="OrthoDB" id="7722272at2"/>
<evidence type="ECO:0000256" key="5">
    <source>
        <dbReference type="ARBA" id="ARBA00022519"/>
    </source>
</evidence>
<dbReference type="Gene3D" id="3.30.1150.10">
    <property type="match status" value="1"/>
</dbReference>
<dbReference type="GO" id="GO:0031992">
    <property type="term" value="F:energy transducer activity"/>
    <property type="evidence" value="ECO:0007669"/>
    <property type="project" value="TreeGrafter"/>
</dbReference>
<dbReference type="InterPro" id="IPR051045">
    <property type="entry name" value="TonB-dependent_transducer"/>
</dbReference>
<protein>
    <submittedName>
        <fullName evidence="12">TonB family protein</fullName>
    </submittedName>
</protein>
<keyword evidence="8" id="KW-1133">Transmembrane helix</keyword>
<name>A0A443LBD3_9RHOB</name>
<evidence type="ECO:0000313" key="12">
    <source>
        <dbReference type="EMBL" id="RWR46472.1"/>
    </source>
</evidence>
<dbReference type="GO" id="GO:0015031">
    <property type="term" value="P:protein transport"/>
    <property type="evidence" value="ECO:0007669"/>
    <property type="project" value="UniProtKB-KW"/>
</dbReference>
<sequence>MSARTGLEIAGFTGLALALHVAVFGWSPGGTAAVEGAGDGGAARISLQAASADVAAIVARFDAPEVPAAALATPLPPPEFRVPEVELPALAPLPAPDLAPPEPKADPAPQKVEAPKPAPRKEPPPKTKPRATGTHGSAGQRAAGSGGGGIAGNNGTAQETVAGTGKVANLRAQWGATIRARIERAKRYPSAAGRVGGTVTVRLSVTRGGDLASVALAVSSGNAALDAAALAAVRRAGRFPPAPKGLSQPAYAFSLTIRFSR</sequence>
<dbReference type="GO" id="GO:0055085">
    <property type="term" value="P:transmembrane transport"/>
    <property type="evidence" value="ECO:0007669"/>
    <property type="project" value="InterPro"/>
</dbReference>
<dbReference type="EMBL" id="SAVB01000019">
    <property type="protein sequence ID" value="RWR46472.1"/>
    <property type="molecule type" value="Genomic_DNA"/>
</dbReference>
<feature type="region of interest" description="Disordered" evidence="10">
    <location>
        <begin position="91"/>
        <end position="157"/>
    </location>
</feature>
<evidence type="ECO:0000256" key="6">
    <source>
        <dbReference type="ARBA" id="ARBA00022692"/>
    </source>
</evidence>
<accession>A0A443LBD3</accession>
<feature type="compositionally biased region" description="Pro residues" evidence="10">
    <location>
        <begin position="91"/>
        <end position="102"/>
    </location>
</feature>
<evidence type="ECO:0000256" key="10">
    <source>
        <dbReference type="SAM" id="MobiDB-lite"/>
    </source>
</evidence>
<dbReference type="RefSeq" id="WP_128150363.1">
    <property type="nucleotide sequence ID" value="NZ_SAVB01000019.1"/>
</dbReference>
<reference evidence="12 13" key="1">
    <citation type="submission" date="2019-01" db="EMBL/GenBank/DDBJ databases">
        <title>Sinorhodobacter populi sp. nov. isolated from the symptomatic bark tissue of Populus euramericana canker.</title>
        <authorList>
            <person name="Xu G."/>
        </authorList>
    </citation>
    <scope>NUCLEOTIDE SEQUENCE [LARGE SCALE GENOMIC DNA]</scope>
    <source>
        <strain evidence="12 13">CCTCC AB2012026</strain>
    </source>
</reference>
<proteinExistence type="inferred from homology"/>
<dbReference type="Pfam" id="PF03544">
    <property type="entry name" value="TonB_C"/>
    <property type="match status" value="1"/>
</dbReference>
<dbReference type="GO" id="GO:0098797">
    <property type="term" value="C:plasma membrane protein complex"/>
    <property type="evidence" value="ECO:0007669"/>
    <property type="project" value="TreeGrafter"/>
</dbReference>
<organism evidence="12 13">
    <name type="scientific">Paenirhodobacter ferrireducens</name>
    <dbReference type="NCBI Taxonomy" id="1215032"/>
    <lineage>
        <taxon>Bacteria</taxon>
        <taxon>Pseudomonadati</taxon>
        <taxon>Pseudomonadota</taxon>
        <taxon>Alphaproteobacteria</taxon>
        <taxon>Rhodobacterales</taxon>
        <taxon>Rhodobacter group</taxon>
        <taxon>Paenirhodobacter</taxon>
    </lineage>
</organism>
<comment type="similarity">
    <text evidence="2">Belongs to the TonB family.</text>
</comment>
<evidence type="ECO:0000256" key="1">
    <source>
        <dbReference type="ARBA" id="ARBA00004383"/>
    </source>
</evidence>
<dbReference type="SUPFAM" id="SSF74653">
    <property type="entry name" value="TolA/TonB C-terminal domain"/>
    <property type="match status" value="1"/>
</dbReference>
<dbReference type="PROSITE" id="PS52015">
    <property type="entry name" value="TONB_CTD"/>
    <property type="match status" value="1"/>
</dbReference>
<keyword evidence="13" id="KW-1185">Reference proteome</keyword>
<keyword evidence="5" id="KW-0997">Cell inner membrane</keyword>
<keyword evidence="7" id="KW-0653">Protein transport</keyword>
<dbReference type="InterPro" id="IPR037682">
    <property type="entry name" value="TonB_C"/>
</dbReference>
<dbReference type="PANTHER" id="PTHR33446:SF2">
    <property type="entry name" value="PROTEIN TONB"/>
    <property type="match status" value="1"/>
</dbReference>